<feature type="compositionally biased region" description="Basic and acidic residues" evidence="1">
    <location>
        <begin position="67"/>
        <end position="85"/>
    </location>
</feature>
<reference evidence="2 3" key="1">
    <citation type="journal article" date="2015" name="Genome Biol. Evol.">
        <title>Comparative Genomics of a Bacterivorous Green Alga Reveals Evolutionary Causalities and Consequences of Phago-Mixotrophic Mode of Nutrition.</title>
        <authorList>
            <person name="Burns J.A."/>
            <person name="Paasch A."/>
            <person name="Narechania A."/>
            <person name="Kim E."/>
        </authorList>
    </citation>
    <scope>NUCLEOTIDE SEQUENCE [LARGE SCALE GENOMIC DNA]</scope>
    <source>
        <strain evidence="2 3">PLY_AMNH</strain>
    </source>
</reference>
<comment type="caution">
    <text evidence="2">The sequence shown here is derived from an EMBL/GenBank/DDBJ whole genome shotgun (WGS) entry which is preliminary data.</text>
</comment>
<sequence length="338" mass="36576">MQVFADSEAGKGLKPKQTKLMPSATTPHTILYAGGGGRQVDDLVKVFERHIEKAVSTLNELKNTVNHQDRPWRQDSPRPTRDSEESALKLAASDHNFVMVSIPSEPEPQLSIQHAPTPPADEPVVLEEPPLYPAPSIAPEPPFHASFMDKMMAGSTLVEETDPAPEHILSMHGMAAPTGVFVDDMDVHVIDYSEIESDGPDEIGTGYIDEPELPVDPRLFSAGGAGMFKPLLHVLCLSMLIACDTAAPPSMLLSAGAGTYGSVVLPQYATGNAFDSGRVCSPIDTADFHTAFADEIATQFFNQPDPAKTDSSDVDSYAFHKFFSADQNCTVEYITYLL</sequence>
<evidence type="ECO:0000256" key="1">
    <source>
        <dbReference type="SAM" id="MobiDB-lite"/>
    </source>
</evidence>
<evidence type="ECO:0000313" key="2">
    <source>
        <dbReference type="EMBL" id="KAK3241893.1"/>
    </source>
</evidence>
<dbReference type="AlphaFoldDB" id="A0AAE0BTG2"/>
<keyword evidence="3" id="KW-1185">Reference proteome</keyword>
<evidence type="ECO:0000313" key="3">
    <source>
        <dbReference type="Proteomes" id="UP001190700"/>
    </source>
</evidence>
<proteinExistence type="predicted"/>
<feature type="region of interest" description="Disordered" evidence="1">
    <location>
        <begin position="65"/>
        <end position="85"/>
    </location>
</feature>
<name>A0AAE0BTG2_9CHLO</name>
<accession>A0AAE0BTG2</accession>
<dbReference type="Proteomes" id="UP001190700">
    <property type="component" value="Unassembled WGS sequence"/>
</dbReference>
<gene>
    <name evidence="2" type="ORF">CYMTET_48375</name>
</gene>
<organism evidence="2 3">
    <name type="scientific">Cymbomonas tetramitiformis</name>
    <dbReference type="NCBI Taxonomy" id="36881"/>
    <lineage>
        <taxon>Eukaryota</taxon>
        <taxon>Viridiplantae</taxon>
        <taxon>Chlorophyta</taxon>
        <taxon>Pyramimonadophyceae</taxon>
        <taxon>Pyramimonadales</taxon>
        <taxon>Pyramimonadaceae</taxon>
        <taxon>Cymbomonas</taxon>
    </lineage>
</organism>
<dbReference type="EMBL" id="LGRX02033285">
    <property type="protein sequence ID" value="KAK3241893.1"/>
    <property type="molecule type" value="Genomic_DNA"/>
</dbReference>
<feature type="region of interest" description="Disordered" evidence="1">
    <location>
        <begin position="1"/>
        <end position="22"/>
    </location>
</feature>
<protein>
    <submittedName>
        <fullName evidence="2">Uncharacterized protein</fullName>
    </submittedName>
</protein>